<evidence type="ECO:0000256" key="1">
    <source>
        <dbReference type="ARBA" id="ARBA00001958"/>
    </source>
</evidence>
<dbReference type="InterPro" id="IPR040442">
    <property type="entry name" value="Pyrv_kinase-like_dom_sf"/>
</dbReference>
<keyword evidence="8 14" id="KW-0418">Kinase</keyword>
<keyword evidence="11 14" id="KW-0324">Glycolysis</keyword>
<dbReference type="PRINTS" id="PR01050">
    <property type="entry name" value="PYRUVTKNASE"/>
</dbReference>
<keyword evidence="12 17" id="KW-0670">Pyruvate</keyword>
<evidence type="ECO:0000256" key="8">
    <source>
        <dbReference type="ARBA" id="ARBA00022777"/>
    </source>
</evidence>
<evidence type="ECO:0000256" key="14">
    <source>
        <dbReference type="RuleBase" id="RU000504"/>
    </source>
</evidence>
<dbReference type="NCBIfam" id="NF004491">
    <property type="entry name" value="PRK05826.1"/>
    <property type="match status" value="1"/>
</dbReference>
<sequence>MEGNDIYFVTMKELKFTKIIATCGPSMKSKEIISAMIEAGVDLFRINFSHGTKEEWSYFIGMIRQVADHSGKNIAVMGDLQGPRIRVSPKIDSLFLYKDDLWKISAMDSDDKKTIVLDNPIFINNIKTGDKIVFDDGKIEVSVQSVGENVAMVKVINGGKLLGGKGVNIVGETVQMPSLTEKDKDDVDFAVKHNLDFLAMSFVKSGSDIDLLKSILSEKETDIRIVSKIETQQAIENLDEIIDNSFAIMVARGDLGITLPIARLPLLQREIIAKSIEKGKPVIVATQMMESMVTNSIPTRAEVTDVSNSIVEGADALLLTEETAIGKYPVRVIKTVVDVAFESEKFIKENKIQYSTFDDKTVSFSIANAAKKISEEPSISKIVAFTQSGGTALAVARNRPSVPIIALTGDKAIARQLSLVRGVYAEVINYFTSFDTAIKDVSSILKRLNYCSSGETVCITAGLPFGEKGSTNLLKIHKLS</sequence>
<gene>
    <name evidence="17" type="primary">pyk</name>
    <name evidence="17" type="ORF">DRP44_00105</name>
</gene>
<keyword evidence="9" id="KW-0067">ATP-binding</keyword>
<dbReference type="Gene3D" id="3.40.1380.20">
    <property type="entry name" value="Pyruvate kinase, C-terminal domain"/>
    <property type="match status" value="1"/>
</dbReference>
<dbReference type="InterPro" id="IPR001697">
    <property type="entry name" value="Pyr_Knase"/>
</dbReference>
<dbReference type="GO" id="GO:0005524">
    <property type="term" value="F:ATP binding"/>
    <property type="evidence" value="ECO:0007669"/>
    <property type="project" value="UniProtKB-KW"/>
</dbReference>
<dbReference type="GO" id="GO:0000287">
    <property type="term" value="F:magnesium ion binding"/>
    <property type="evidence" value="ECO:0007669"/>
    <property type="project" value="UniProtKB-UniRule"/>
</dbReference>
<dbReference type="Pfam" id="PF00224">
    <property type="entry name" value="PK"/>
    <property type="match status" value="1"/>
</dbReference>
<evidence type="ECO:0000259" key="16">
    <source>
        <dbReference type="Pfam" id="PF02887"/>
    </source>
</evidence>
<comment type="similarity">
    <text evidence="3 14">Belongs to the pyruvate kinase family.</text>
</comment>
<evidence type="ECO:0000313" key="18">
    <source>
        <dbReference type="Proteomes" id="UP000282321"/>
    </source>
</evidence>
<evidence type="ECO:0000256" key="4">
    <source>
        <dbReference type="ARBA" id="ARBA00012142"/>
    </source>
</evidence>
<dbReference type="PANTHER" id="PTHR11817">
    <property type="entry name" value="PYRUVATE KINASE"/>
    <property type="match status" value="1"/>
</dbReference>
<evidence type="ECO:0000256" key="2">
    <source>
        <dbReference type="ARBA" id="ARBA00004997"/>
    </source>
</evidence>
<dbReference type="Gene3D" id="2.40.33.10">
    <property type="entry name" value="PK beta-barrel domain-like"/>
    <property type="match status" value="1"/>
</dbReference>
<dbReference type="SUPFAM" id="SSF50800">
    <property type="entry name" value="PK beta-barrel domain-like"/>
    <property type="match status" value="1"/>
</dbReference>
<reference evidence="17 18" key="1">
    <citation type="submission" date="2018-06" db="EMBL/GenBank/DDBJ databases">
        <title>Extensive metabolic versatility and redundancy in microbially diverse, dynamic hydrothermal sediments.</title>
        <authorList>
            <person name="Dombrowski N."/>
            <person name="Teske A."/>
            <person name="Baker B.J."/>
        </authorList>
    </citation>
    <scope>NUCLEOTIDE SEQUENCE [LARGE SCALE GENOMIC DNA]</scope>
    <source>
        <strain evidence="17">B35_G9</strain>
    </source>
</reference>
<dbReference type="GO" id="GO:0030955">
    <property type="term" value="F:potassium ion binding"/>
    <property type="evidence" value="ECO:0007669"/>
    <property type="project" value="UniProtKB-UniRule"/>
</dbReference>
<dbReference type="GO" id="GO:0016301">
    <property type="term" value="F:kinase activity"/>
    <property type="evidence" value="ECO:0007669"/>
    <property type="project" value="UniProtKB-KW"/>
</dbReference>
<dbReference type="InterPro" id="IPR015793">
    <property type="entry name" value="Pyrv_Knase_brl"/>
</dbReference>
<name>A0A660SC09_UNCT6</name>
<evidence type="ECO:0000256" key="10">
    <source>
        <dbReference type="ARBA" id="ARBA00022842"/>
    </source>
</evidence>
<comment type="catalytic activity">
    <reaction evidence="14">
        <text>pyruvate + ATP = phosphoenolpyruvate + ADP + H(+)</text>
        <dbReference type="Rhea" id="RHEA:18157"/>
        <dbReference type="ChEBI" id="CHEBI:15361"/>
        <dbReference type="ChEBI" id="CHEBI:15378"/>
        <dbReference type="ChEBI" id="CHEBI:30616"/>
        <dbReference type="ChEBI" id="CHEBI:58702"/>
        <dbReference type="ChEBI" id="CHEBI:456216"/>
        <dbReference type="EC" id="2.7.1.40"/>
    </reaction>
</comment>
<evidence type="ECO:0000256" key="5">
    <source>
        <dbReference type="ARBA" id="ARBA00022679"/>
    </source>
</evidence>
<dbReference type="PROSITE" id="PS00110">
    <property type="entry name" value="PYRUVATE_KINASE"/>
    <property type="match status" value="1"/>
</dbReference>
<dbReference type="GO" id="GO:0004743">
    <property type="term" value="F:pyruvate kinase activity"/>
    <property type="evidence" value="ECO:0007669"/>
    <property type="project" value="UniProtKB-UniRule"/>
</dbReference>
<evidence type="ECO:0000256" key="13">
    <source>
        <dbReference type="NCBIfam" id="TIGR01064"/>
    </source>
</evidence>
<dbReference type="Pfam" id="PF02887">
    <property type="entry name" value="PK_C"/>
    <property type="match status" value="1"/>
</dbReference>
<keyword evidence="7" id="KW-0547">Nucleotide-binding</keyword>
<evidence type="ECO:0000256" key="6">
    <source>
        <dbReference type="ARBA" id="ARBA00022723"/>
    </source>
</evidence>
<keyword evidence="10 14" id="KW-0460">Magnesium</keyword>
<dbReference type="SUPFAM" id="SSF51621">
    <property type="entry name" value="Phosphoenolpyruvate/pyruvate domain"/>
    <property type="match status" value="1"/>
</dbReference>
<dbReference type="InterPro" id="IPR015806">
    <property type="entry name" value="Pyrv_Knase_insert_dom_sf"/>
</dbReference>
<organism evidence="17 18">
    <name type="scientific">candidate division TA06 bacterium</name>
    <dbReference type="NCBI Taxonomy" id="2250710"/>
    <lineage>
        <taxon>Bacteria</taxon>
        <taxon>Bacteria division TA06</taxon>
    </lineage>
</organism>
<proteinExistence type="inferred from homology"/>
<accession>A0A660SC09</accession>
<dbReference type="InterPro" id="IPR018209">
    <property type="entry name" value="Pyrv_Knase_AS"/>
</dbReference>
<dbReference type="InterPro" id="IPR036918">
    <property type="entry name" value="Pyrv_Knase_C_sf"/>
</dbReference>
<keyword evidence="6" id="KW-0479">Metal-binding</keyword>
<evidence type="ECO:0000259" key="15">
    <source>
        <dbReference type="Pfam" id="PF00224"/>
    </source>
</evidence>
<evidence type="ECO:0000256" key="3">
    <source>
        <dbReference type="ARBA" id="ARBA00008663"/>
    </source>
</evidence>
<dbReference type="InterPro" id="IPR011037">
    <property type="entry name" value="Pyrv_Knase-like_insert_dom_sf"/>
</dbReference>
<dbReference type="UniPathway" id="UPA00109">
    <property type="reaction ID" value="UER00188"/>
</dbReference>
<evidence type="ECO:0000313" key="17">
    <source>
        <dbReference type="EMBL" id="RKX68207.1"/>
    </source>
</evidence>
<comment type="caution">
    <text evidence="17">The sequence shown here is derived from an EMBL/GenBank/DDBJ whole genome shotgun (WGS) entry which is preliminary data.</text>
</comment>
<feature type="domain" description="Pyruvate kinase barrel" evidence="15">
    <location>
        <begin position="15"/>
        <end position="331"/>
    </location>
</feature>
<evidence type="ECO:0000256" key="7">
    <source>
        <dbReference type="ARBA" id="ARBA00022741"/>
    </source>
</evidence>
<dbReference type="SUPFAM" id="SSF52935">
    <property type="entry name" value="PK C-terminal domain-like"/>
    <property type="match status" value="1"/>
</dbReference>
<keyword evidence="5 14" id="KW-0808">Transferase</keyword>
<evidence type="ECO:0000256" key="12">
    <source>
        <dbReference type="ARBA" id="ARBA00023317"/>
    </source>
</evidence>
<dbReference type="NCBIfam" id="TIGR01064">
    <property type="entry name" value="pyruv_kin"/>
    <property type="match status" value="1"/>
</dbReference>
<evidence type="ECO:0000256" key="9">
    <source>
        <dbReference type="ARBA" id="ARBA00022840"/>
    </source>
</evidence>
<dbReference type="EMBL" id="QNBC01000001">
    <property type="protein sequence ID" value="RKX68207.1"/>
    <property type="molecule type" value="Genomic_DNA"/>
</dbReference>
<protein>
    <recommendedName>
        <fullName evidence="4 13">Pyruvate kinase</fullName>
        <ecNumber evidence="4 13">2.7.1.40</ecNumber>
    </recommendedName>
</protein>
<dbReference type="Proteomes" id="UP000282321">
    <property type="component" value="Unassembled WGS sequence"/>
</dbReference>
<feature type="domain" description="Pyruvate kinase C-terminal" evidence="16">
    <location>
        <begin position="365"/>
        <end position="477"/>
    </location>
</feature>
<dbReference type="InterPro" id="IPR015795">
    <property type="entry name" value="Pyrv_Knase_C"/>
</dbReference>
<dbReference type="AlphaFoldDB" id="A0A660SC09"/>
<dbReference type="Gene3D" id="3.20.20.60">
    <property type="entry name" value="Phosphoenolpyruvate-binding domains"/>
    <property type="match status" value="1"/>
</dbReference>
<comment type="cofactor">
    <cofactor evidence="1">
        <name>K(+)</name>
        <dbReference type="ChEBI" id="CHEBI:29103"/>
    </cofactor>
</comment>
<comment type="pathway">
    <text evidence="2 14">Carbohydrate degradation; glycolysis; pyruvate from D-glyceraldehyde 3-phosphate: step 5/5.</text>
</comment>
<dbReference type="EC" id="2.7.1.40" evidence="4 13"/>
<dbReference type="InterPro" id="IPR015813">
    <property type="entry name" value="Pyrv/PenolPyrv_kinase-like_dom"/>
</dbReference>
<evidence type="ECO:0000256" key="11">
    <source>
        <dbReference type="ARBA" id="ARBA00023152"/>
    </source>
</evidence>